<evidence type="ECO:0000256" key="9">
    <source>
        <dbReference type="ARBA" id="ARBA00022833"/>
    </source>
</evidence>
<dbReference type="Proteomes" id="UP000054007">
    <property type="component" value="Unassembled WGS sequence"/>
</dbReference>
<evidence type="ECO:0000256" key="3">
    <source>
        <dbReference type="ARBA" id="ARBA00012251"/>
    </source>
</evidence>
<sequence>MVHHVSDTSHEAFTAKGVAERVAHGGDETVAYDGISQYAAGGASACGLASLNFARVVLERQKATGTDEVALLRAMVDRECMMEIISVCRQWPQNLHSEIEDLLQAPIFQHTLKEVTCHYGTPNFDKFNDLLKDLENVCSAARSCSVAVITRPPEIIACARTSKSFIVFDSHSRQDHPNGAGLFLSQKREHIARHLHNLLYVDPTLYAGSGFQWQAQLLSNFSAHIFVSHGIDHLSTPALTTALLECSLELLKLRAQVVDLDSQRESSTESMQRLEDEMEAMQMENSDLKEKNAYLERKSKQLSSVRHPPPSSTLHSQTWATTSQAQSSESPRTLASILSAKAPSLPGPSKDKGKRRAEEDIDKSMNLAFQLQQQFDAEAEQMAADRKIVESSAQSTFDCIICLETHPIDYAAYISGCKHTTCRECLRQHIITTLRDHRYPIFCPACVGDAPKAEITQDVLFDLGIPEKEYSIYEESQLSILSILIHCRKCKEGVFVDRGEYNEAKILACPLPNCTHAWCKSCHHTIVPSVDGPPHSCDGSSELQHLMNKQGWKHCPGCKTPVAKDSGCNHMTCMSPGCNTHFCYICGEAIIRSALRGDIRNAVSSHYRRCTLFAVPQDTR</sequence>
<feature type="coiled-coil region" evidence="11">
    <location>
        <begin position="257"/>
        <end position="298"/>
    </location>
</feature>
<evidence type="ECO:0000256" key="10">
    <source>
        <dbReference type="PROSITE-ProRule" id="PRU00175"/>
    </source>
</evidence>
<feature type="compositionally biased region" description="Polar residues" evidence="12">
    <location>
        <begin position="312"/>
        <end position="333"/>
    </location>
</feature>
<keyword evidence="16" id="KW-1185">Reference proteome</keyword>
<evidence type="ECO:0000256" key="11">
    <source>
        <dbReference type="SAM" id="Coils"/>
    </source>
</evidence>
<evidence type="ECO:0000313" key="16">
    <source>
        <dbReference type="Proteomes" id="UP000054007"/>
    </source>
</evidence>
<evidence type="ECO:0000256" key="4">
    <source>
        <dbReference type="ARBA" id="ARBA00022679"/>
    </source>
</evidence>
<dbReference type="EMBL" id="KN880746">
    <property type="protein sequence ID" value="KIY62816.1"/>
    <property type="molecule type" value="Genomic_DNA"/>
</dbReference>
<dbReference type="InterPro" id="IPR044066">
    <property type="entry name" value="TRIAD_supradom"/>
</dbReference>
<dbReference type="Gene3D" id="3.30.40.10">
    <property type="entry name" value="Zinc/RING finger domain, C3HC4 (zinc finger)"/>
    <property type="match status" value="1"/>
</dbReference>
<keyword evidence="5" id="KW-0479">Metal-binding</keyword>
<evidence type="ECO:0000256" key="7">
    <source>
        <dbReference type="ARBA" id="ARBA00022771"/>
    </source>
</evidence>
<evidence type="ECO:0000313" key="15">
    <source>
        <dbReference type="EMBL" id="KIY62816.1"/>
    </source>
</evidence>
<dbReference type="InterPro" id="IPR001841">
    <property type="entry name" value="Znf_RING"/>
</dbReference>
<evidence type="ECO:0000259" key="14">
    <source>
        <dbReference type="PROSITE" id="PS51873"/>
    </source>
</evidence>
<keyword evidence="11" id="KW-0175">Coiled coil</keyword>
<evidence type="ECO:0000256" key="6">
    <source>
        <dbReference type="ARBA" id="ARBA00022737"/>
    </source>
</evidence>
<keyword evidence="6" id="KW-0677">Repeat</keyword>
<dbReference type="InterPro" id="IPR013083">
    <property type="entry name" value="Znf_RING/FYVE/PHD"/>
</dbReference>
<dbReference type="PROSITE" id="PS51873">
    <property type="entry name" value="TRIAD"/>
    <property type="match status" value="1"/>
</dbReference>
<dbReference type="CDD" id="cd22584">
    <property type="entry name" value="Rcat_RBR_unk"/>
    <property type="match status" value="1"/>
</dbReference>
<feature type="region of interest" description="Disordered" evidence="12">
    <location>
        <begin position="298"/>
        <end position="333"/>
    </location>
</feature>
<dbReference type="EC" id="2.3.2.31" evidence="3"/>
<dbReference type="SUPFAM" id="SSF57850">
    <property type="entry name" value="RING/U-box"/>
    <property type="match status" value="2"/>
</dbReference>
<evidence type="ECO:0000256" key="1">
    <source>
        <dbReference type="ARBA" id="ARBA00001798"/>
    </source>
</evidence>
<dbReference type="Pfam" id="PF22605">
    <property type="entry name" value="IBR_2"/>
    <property type="match status" value="1"/>
</dbReference>
<accession>A0A0D7AZX6</accession>
<dbReference type="InterPro" id="IPR051628">
    <property type="entry name" value="LUBAC_E3_Ligases"/>
</dbReference>
<dbReference type="GO" id="GO:0008270">
    <property type="term" value="F:zinc ion binding"/>
    <property type="evidence" value="ECO:0007669"/>
    <property type="project" value="UniProtKB-KW"/>
</dbReference>
<evidence type="ECO:0000256" key="2">
    <source>
        <dbReference type="ARBA" id="ARBA00004906"/>
    </source>
</evidence>
<feature type="region of interest" description="Disordered" evidence="12">
    <location>
        <begin position="339"/>
        <end position="358"/>
    </location>
</feature>
<evidence type="ECO:0000256" key="5">
    <source>
        <dbReference type="ARBA" id="ARBA00022723"/>
    </source>
</evidence>
<name>A0A0D7AZX6_9AGAR</name>
<dbReference type="STRING" id="1314674.A0A0D7AZX6"/>
<dbReference type="SMART" id="SM00184">
    <property type="entry name" value="RING"/>
    <property type="match status" value="2"/>
</dbReference>
<evidence type="ECO:0000256" key="12">
    <source>
        <dbReference type="SAM" id="MobiDB-lite"/>
    </source>
</evidence>
<evidence type="ECO:0000256" key="8">
    <source>
        <dbReference type="ARBA" id="ARBA00022786"/>
    </source>
</evidence>
<keyword evidence="4" id="KW-0808">Transferase</keyword>
<organism evidence="15 16">
    <name type="scientific">Cylindrobasidium torrendii FP15055 ss-10</name>
    <dbReference type="NCBI Taxonomy" id="1314674"/>
    <lineage>
        <taxon>Eukaryota</taxon>
        <taxon>Fungi</taxon>
        <taxon>Dikarya</taxon>
        <taxon>Basidiomycota</taxon>
        <taxon>Agaricomycotina</taxon>
        <taxon>Agaricomycetes</taxon>
        <taxon>Agaricomycetidae</taxon>
        <taxon>Agaricales</taxon>
        <taxon>Marasmiineae</taxon>
        <taxon>Physalacriaceae</taxon>
        <taxon>Cylindrobasidium</taxon>
    </lineage>
</organism>
<reference evidence="15 16" key="1">
    <citation type="journal article" date="2015" name="Fungal Genet. Biol.">
        <title>Evolution of novel wood decay mechanisms in Agaricales revealed by the genome sequences of Fistulina hepatica and Cylindrobasidium torrendii.</title>
        <authorList>
            <person name="Floudas D."/>
            <person name="Held B.W."/>
            <person name="Riley R."/>
            <person name="Nagy L.G."/>
            <person name="Koehler G."/>
            <person name="Ransdell A.S."/>
            <person name="Younus H."/>
            <person name="Chow J."/>
            <person name="Chiniquy J."/>
            <person name="Lipzen A."/>
            <person name="Tritt A."/>
            <person name="Sun H."/>
            <person name="Haridas S."/>
            <person name="LaButti K."/>
            <person name="Ohm R.A."/>
            <person name="Kues U."/>
            <person name="Blanchette R.A."/>
            <person name="Grigoriev I.V."/>
            <person name="Minto R.E."/>
            <person name="Hibbett D.S."/>
        </authorList>
    </citation>
    <scope>NUCLEOTIDE SEQUENCE [LARGE SCALE GENOMIC DNA]</scope>
    <source>
        <strain evidence="15 16">FP15055 ss-10</strain>
    </source>
</reference>
<dbReference type="OrthoDB" id="1431934at2759"/>
<dbReference type="PANTHER" id="PTHR22770:SF47">
    <property type="entry name" value="E3 UBIQUITIN-PROTEIN LIGASE RNF216"/>
    <property type="match status" value="1"/>
</dbReference>
<proteinExistence type="predicted"/>
<feature type="domain" description="RING-type" evidence="13">
    <location>
        <begin position="399"/>
        <end position="446"/>
    </location>
</feature>
<dbReference type="AlphaFoldDB" id="A0A0D7AZX6"/>
<evidence type="ECO:0000259" key="13">
    <source>
        <dbReference type="PROSITE" id="PS50089"/>
    </source>
</evidence>
<keyword evidence="8" id="KW-0833">Ubl conjugation pathway</keyword>
<keyword evidence="9" id="KW-0862">Zinc</keyword>
<dbReference type="Gene3D" id="1.20.120.1750">
    <property type="match status" value="1"/>
</dbReference>
<gene>
    <name evidence="15" type="ORF">CYLTODRAFT_383163</name>
</gene>
<feature type="domain" description="RING-type" evidence="14">
    <location>
        <begin position="395"/>
        <end position="610"/>
    </location>
</feature>
<dbReference type="GO" id="GO:0061630">
    <property type="term" value="F:ubiquitin protein ligase activity"/>
    <property type="evidence" value="ECO:0007669"/>
    <property type="project" value="UniProtKB-EC"/>
</dbReference>
<comment type="pathway">
    <text evidence="2">Protein modification; protein ubiquitination.</text>
</comment>
<dbReference type="InterPro" id="IPR054694">
    <property type="entry name" value="Parkin-like_IBR"/>
</dbReference>
<comment type="catalytic activity">
    <reaction evidence="1">
        <text>[E2 ubiquitin-conjugating enzyme]-S-ubiquitinyl-L-cysteine + [acceptor protein]-L-lysine = [E2 ubiquitin-conjugating enzyme]-L-cysteine + [acceptor protein]-N(6)-ubiquitinyl-L-lysine.</text>
        <dbReference type="EC" id="2.3.2.31"/>
    </reaction>
</comment>
<dbReference type="PANTHER" id="PTHR22770">
    <property type="entry name" value="UBIQUITIN CONJUGATING ENZYME 7 INTERACTING PROTEIN-RELATED"/>
    <property type="match status" value="1"/>
</dbReference>
<protein>
    <recommendedName>
        <fullName evidence="3">RBR-type E3 ubiquitin transferase</fullName>
        <ecNumber evidence="3">2.3.2.31</ecNumber>
    </recommendedName>
</protein>
<dbReference type="PROSITE" id="PS50089">
    <property type="entry name" value="ZF_RING_2"/>
    <property type="match status" value="1"/>
</dbReference>
<keyword evidence="7 10" id="KW-0863">Zinc-finger</keyword>